<dbReference type="Gene3D" id="3.90.1010.10">
    <property type="match status" value="1"/>
</dbReference>
<dbReference type="SUPFAM" id="SSF82649">
    <property type="entry name" value="SufE/NifU"/>
    <property type="match status" value="1"/>
</dbReference>
<sequence length="62" mass="7022">VSKLSSKFVMMMKNRSPDPVSNHGNEIIKMGELSALYQVREFPVRIKCVLLAWTALDKGLED</sequence>
<evidence type="ECO:0000313" key="1">
    <source>
        <dbReference type="EMBL" id="SUZ99089.1"/>
    </source>
</evidence>
<organism evidence="1">
    <name type="scientific">marine metagenome</name>
    <dbReference type="NCBI Taxonomy" id="408172"/>
    <lineage>
        <taxon>unclassified sequences</taxon>
        <taxon>metagenomes</taxon>
        <taxon>ecological metagenomes</taxon>
    </lineage>
</organism>
<dbReference type="EMBL" id="UINC01002668">
    <property type="protein sequence ID" value="SUZ99089.1"/>
    <property type="molecule type" value="Genomic_DNA"/>
</dbReference>
<gene>
    <name evidence="1" type="ORF">METZ01_LOCUS51943</name>
</gene>
<accession>A0A381S6I9</accession>
<proteinExistence type="predicted"/>
<dbReference type="AlphaFoldDB" id="A0A381S6I9"/>
<feature type="non-terminal residue" evidence="1">
    <location>
        <position position="1"/>
    </location>
</feature>
<protein>
    <recommendedName>
        <fullName evidence="2">NIF system FeS cluster assembly NifU N-terminal domain-containing protein</fullName>
    </recommendedName>
</protein>
<evidence type="ECO:0008006" key="2">
    <source>
        <dbReference type="Google" id="ProtNLM"/>
    </source>
</evidence>
<name>A0A381S6I9_9ZZZZ</name>
<reference evidence="1" key="1">
    <citation type="submission" date="2018-05" db="EMBL/GenBank/DDBJ databases">
        <authorList>
            <person name="Lanie J.A."/>
            <person name="Ng W.-L."/>
            <person name="Kazmierczak K.M."/>
            <person name="Andrzejewski T.M."/>
            <person name="Davidsen T.M."/>
            <person name="Wayne K.J."/>
            <person name="Tettelin H."/>
            <person name="Glass J.I."/>
            <person name="Rusch D."/>
            <person name="Podicherti R."/>
            <person name="Tsui H.-C.T."/>
            <person name="Winkler M.E."/>
        </authorList>
    </citation>
    <scope>NUCLEOTIDE SEQUENCE</scope>
</reference>